<sequence length="56" mass="6283">DSSILLAHALLHADCPRGLEIWAVRGQGVRPAASPPHDENYVMRTVHEHGRPKYTR</sequence>
<feature type="non-terminal residue" evidence="1">
    <location>
        <position position="1"/>
    </location>
</feature>
<dbReference type="Proteomes" id="UP001479290">
    <property type="component" value="Unassembled WGS sequence"/>
</dbReference>
<comment type="caution">
    <text evidence="1">The sequence shown here is derived from an EMBL/GenBank/DDBJ whole genome shotgun (WGS) entry which is preliminary data.</text>
</comment>
<evidence type="ECO:0000313" key="2">
    <source>
        <dbReference type="Proteomes" id="UP001479290"/>
    </source>
</evidence>
<dbReference type="AlphaFoldDB" id="A0AAW2A8Q2"/>
<reference evidence="1 2" key="1">
    <citation type="submission" date="2024-05" db="EMBL/GenBank/DDBJ databases">
        <title>A high-quality chromosomal-level genome assembly of Topmouth culter (Culter alburnus).</title>
        <authorList>
            <person name="Zhao H."/>
        </authorList>
    </citation>
    <scope>NUCLEOTIDE SEQUENCE [LARGE SCALE GENOMIC DNA]</scope>
    <source>
        <strain evidence="1">CATC2023</strain>
        <tissue evidence="1">Muscle</tissue>
    </source>
</reference>
<name>A0AAW2A8Q2_CULAL</name>
<evidence type="ECO:0000313" key="1">
    <source>
        <dbReference type="EMBL" id="KAK9969735.1"/>
    </source>
</evidence>
<dbReference type="EMBL" id="JAWDJR010000009">
    <property type="protein sequence ID" value="KAK9969735.1"/>
    <property type="molecule type" value="Genomic_DNA"/>
</dbReference>
<feature type="non-terminal residue" evidence="1">
    <location>
        <position position="56"/>
    </location>
</feature>
<gene>
    <name evidence="1" type="ORF">ABG768_027884</name>
</gene>
<organism evidence="1 2">
    <name type="scientific">Culter alburnus</name>
    <name type="common">Topmouth culter</name>
    <dbReference type="NCBI Taxonomy" id="194366"/>
    <lineage>
        <taxon>Eukaryota</taxon>
        <taxon>Metazoa</taxon>
        <taxon>Chordata</taxon>
        <taxon>Craniata</taxon>
        <taxon>Vertebrata</taxon>
        <taxon>Euteleostomi</taxon>
        <taxon>Actinopterygii</taxon>
        <taxon>Neopterygii</taxon>
        <taxon>Teleostei</taxon>
        <taxon>Ostariophysi</taxon>
        <taxon>Cypriniformes</taxon>
        <taxon>Xenocyprididae</taxon>
        <taxon>Xenocypridinae</taxon>
        <taxon>Culter</taxon>
    </lineage>
</organism>
<keyword evidence="2" id="KW-1185">Reference proteome</keyword>
<protein>
    <submittedName>
        <fullName evidence="1">Uncharacterized protein</fullName>
    </submittedName>
</protein>
<accession>A0AAW2A8Q2</accession>
<proteinExistence type="predicted"/>